<evidence type="ECO:0000256" key="1">
    <source>
        <dbReference type="SAM" id="Phobius"/>
    </source>
</evidence>
<feature type="transmembrane region" description="Helical" evidence="1">
    <location>
        <begin position="7"/>
        <end position="27"/>
    </location>
</feature>
<gene>
    <name evidence="2" type="ORF">GCM10022389_14760</name>
</gene>
<feature type="transmembrane region" description="Helical" evidence="1">
    <location>
        <begin position="33"/>
        <end position="52"/>
    </location>
</feature>
<dbReference type="InterPro" id="IPR021257">
    <property type="entry name" value="DUF2809"/>
</dbReference>
<protein>
    <recommendedName>
        <fullName evidence="4">DUF2809 domain-containing protein</fullName>
    </recommendedName>
</protein>
<accession>A0ABP7VNM8</accession>
<feature type="transmembrane region" description="Helical" evidence="1">
    <location>
        <begin position="98"/>
        <end position="119"/>
    </location>
</feature>
<organism evidence="2 3">
    <name type="scientific">Flavobacterium cheonanense</name>
    <dbReference type="NCBI Taxonomy" id="706183"/>
    <lineage>
        <taxon>Bacteria</taxon>
        <taxon>Pseudomonadati</taxon>
        <taxon>Bacteroidota</taxon>
        <taxon>Flavobacteriia</taxon>
        <taxon>Flavobacteriales</taxon>
        <taxon>Flavobacteriaceae</taxon>
        <taxon>Flavobacterium</taxon>
    </lineage>
</organism>
<dbReference type="RefSeq" id="WP_425556572.1">
    <property type="nucleotide sequence ID" value="NZ_BAABCT010000003.1"/>
</dbReference>
<dbReference type="EMBL" id="BAABCT010000003">
    <property type="protein sequence ID" value="GAA4070600.1"/>
    <property type="molecule type" value="Genomic_DNA"/>
</dbReference>
<keyword evidence="1" id="KW-0812">Transmembrane</keyword>
<name>A0ABP7VNM8_9FLAO</name>
<comment type="caution">
    <text evidence="2">The sequence shown here is derived from an EMBL/GenBank/DDBJ whole genome shotgun (WGS) entry which is preliminary data.</text>
</comment>
<feature type="transmembrane region" description="Helical" evidence="1">
    <location>
        <begin position="59"/>
        <end position="78"/>
    </location>
</feature>
<sequence>MKNIKIKYLLVSCVILIIEITIALFVNDKFIRPIFGDYLASILVFYFLATFLKTDLNKIAILSLLISYTIEFLQYLDILELLQLDKIKILNILLGNSFSWTDMLAYTLGIMSVVLIHNYKKFIK</sequence>
<evidence type="ECO:0000313" key="2">
    <source>
        <dbReference type="EMBL" id="GAA4070600.1"/>
    </source>
</evidence>
<evidence type="ECO:0008006" key="4">
    <source>
        <dbReference type="Google" id="ProtNLM"/>
    </source>
</evidence>
<keyword evidence="1" id="KW-1133">Transmembrane helix</keyword>
<keyword evidence="1" id="KW-0472">Membrane</keyword>
<reference evidence="3" key="1">
    <citation type="journal article" date="2019" name="Int. J. Syst. Evol. Microbiol.">
        <title>The Global Catalogue of Microorganisms (GCM) 10K type strain sequencing project: providing services to taxonomists for standard genome sequencing and annotation.</title>
        <authorList>
            <consortium name="The Broad Institute Genomics Platform"/>
            <consortium name="The Broad Institute Genome Sequencing Center for Infectious Disease"/>
            <person name="Wu L."/>
            <person name="Ma J."/>
        </authorList>
    </citation>
    <scope>NUCLEOTIDE SEQUENCE [LARGE SCALE GENOMIC DNA]</scope>
    <source>
        <strain evidence="3">JCM 17069</strain>
    </source>
</reference>
<dbReference type="Proteomes" id="UP001500367">
    <property type="component" value="Unassembled WGS sequence"/>
</dbReference>
<dbReference type="Pfam" id="PF10990">
    <property type="entry name" value="DUF2809"/>
    <property type="match status" value="1"/>
</dbReference>
<evidence type="ECO:0000313" key="3">
    <source>
        <dbReference type="Proteomes" id="UP001500367"/>
    </source>
</evidence>
<keyword evidence="3" id="KW-1185">Reference proteome</keyword>
<proteinExistence type="predicted"/>